<sequence>MSSNQPNSLSNHLTMPEVVVDDHLENRYHLHEPYPSSVPPFQLQEPSVDEYELPPEALCFINELYSIVESSLTDECLLLPDTGVPSTGRGIFNAFDEASNLRPRPERILDYYTKLSARSRHLPANSNMQNPSMTPAQRGFQSGSAPATQDFKSTAGLNNMEEQSSNRTLVLTSQPQQNLPTLNEEELEHYRESAQYWKHPFAYKVEEHIRKFFKDAPVSAAQWAIEQQFAEVMYNPSSKEAYETFIAMVEAEVGKIPEMGQINQSAAAQEANSEEESNDHDYEGEAEVEAEDEAEDGAENEEDIEMIENETENDEDEEMDDDVEDIEADDEDMEENVETEEENDDGNETENDDQNIGEEDGSILLGNDQVNDQQNANFDEYFNANVNAGAAGTGYPFAGYQYYEDPFWNMQYQFPYYNAYTYPQYFGNAGNAGIFNPEPSVTVTVKMIEFEVKFNQQ</sequence>
<evidence type="ECO:0000313" key="2">
    <source>
        <dbReference type="WBParaSite" id="JU765_v2.g19789.t1"/>
    </source>
</evidence>
<evidence type="ECO:0000313" key="1">
    <source>
        <dbReference type="Proteomes" id="UP000887576"/>
    </source>
</evidence>
<name>A0AC34QVX5_9BILA</name>
<proteinExistence type="predicted"/>
<dbReference type="WBParaSite" id="JU765_v2.g19789.t1">
    <property type="protein sequence ID" value="JU765_v2.g19789.t1"/>
    <property type="gene ID" value="JU765_v2.g19789"/>
</dbReference>
<accession>A0AC34QVX5</accession>
<protein>
    <submittedName>
        <fullName evidence="2">Uncharacterized protein</fullName>
    </submittedName>
</protein>
<reference evidence="2" key="1">
    <citation type="submission" date="2022-11" db="UniProtKB">
        <authorList>
            <consortium name="WormBaseParasite"/>
        </authorList>
    </citation>
    <scope>IDENTIFICATION</scope>
</reference>
<dbReference type="Proteomes" id="UP000887576">
    <property type="component" value="Unplaced"/>
</dbReference>
<organism evidence="1 2">
    <name type="scientific">Panagrolaimus sp. JU765</name>
    <dbReference type="NCBI Taxonomy" id="591449"/>
    <lineage>
        <taxon>Eukaryota</taxon>
        <taxon>Metazoa</taxon>
        <taxon>Ecdysozoa</taxon>
        <taxon>Nematoda</taxon>
        <taxon>Chromadorea</taxon>
        <taxon>Rhabditida</taxon>
        <taxon>Tylenchina</taxon>
        <taxon>Panagrolaimomorpha</taxon>
        <taxon>Panagrolaimoidea</taxon>
        <taxon>Panagrolaimidae</taxon>
        <taxon>Panagrolaimus</taxon>
    </lineage>
</organism>